<dbReference type="EMBL" id="JACXLD010000001">
    <property type="protein sequence ID" value="MBD2857491.1"/>
    <property type="molecule type" value="Genomic_DNA"/>
</dbReference>
<sequence length="127" mass="14822">MNYLRLQKILPSELRVGQHLRFQMAGGCIDIEVLECAPYTTMLDLRLSRNPHAEWAITRLQVRMYHDAEVAEVLAGGKPTPFRARYHYPNSRMHHRDEKAQLNRYLGEWLSRCLSHGHQLTELAMPV</sequence>
<comment type="caution">
    <text evidence="1">The sequence shown here is derived from an EMBL/GenBank/DDBJ whole genome shotgun (WGS) entry which is preliminary data.</text>
</comment>
<dbReference type="InterPro" id="IPR009659">
    <property type="entry name" value="DUF1249"/>
</dbReference>
<dbReference type="PANTHER" id="PTHR38774:SF1">
    <property type="entry name" value="CYTOPLASMIC PROTEIN"/>
    <property type="match status" value="1"/>
</dbReference>
<accession>A0A927GUD5</accession>
<keyword evidence="2" id="KW-1185">Reference proteome</keyword>
<proteinExistence type="predicted"/>
<protein>
    <submittedName>
        <fullName evidence="1">DUF1249 domain-containing protein</fullName>
    </submittedName>
</protein>
<evidence type="ECO:0000313" key="2">
    <source>
        <dbReference type="Proteomes" id="UP000610558"/>
    </source>
</evidence>
<dbReference type="Pfam" id="PF06853">
    <property type="entry name" value="DUF1249"/>
    <property type="match status" value="1"/>
</dbReference>
<dbReference type="PANTHER" id="PTHR38774">
    <property type="entry name" value="CYTOPLASMIC PROTEIN-RELATED"/>
    <property type="match status" value="1"/>
</dbReference>
<organism evidence="1 2">
    <name type="scientific">Spongiibacter pelagi</name>
    <dbReference type="NCBI Taxonomy" id="2760804"/>
    <lineage>
        <taxon>Bacteria</taxon>
        <taxon>Pseudomonadati</taxon>
        <taxon>Pseudomonadota</taxon>
        <taxon>Gammaproteobacteria</taxon>
        <taxon>Cellvibrionales</taxon>
        <taxon>Spongiibacteraceae</taxon>
        <taxon>Spongiibacter</taxon>
    </lineage>
</organism>
<dbReference type="Proteomes" id="UP000610558">
    <property type="component" value="Unassembled WGS sequence"/>
</dbReference>
<name>A0A927GUD5_9GAMM</name>
<dbReference type="AlphaFoldDB" id="A0A927GUD5"/>
<evidence type="ECO:0000313" key="1">
    <source>
        <dbReference type="EMBL" id="MBD2857491.1"/>
    </source>
</evidence>
<gene>
    <name evidence="1" type="ORF">IB286_00630</name>
</gene>
<reference evidence="1" key="1">
    <citation type="submission" date="2020-09" db="EMBL/GenBank/DDBJ databases">
        <authorList>
            <person name="Yoon J.-W."/>
        </authorList>
    </citation>
    <scope>NUCLEOTIDE SEQUENCE</scope>
    <source>
        <strain evidence="1">KMU-158</strain>
    </source>
</reference>